<evidence type="ECO:0000256" key="4">
    <source>
        <dbReference type="ARBA" id="ARBA00029440"/>
    </source>
</evidence>
<dbReference type="EMBL" id="DPPF01000168">
    <property type="protein sequence ID" value="HCW93668.1"/>
    <property type="molecule type" value="Genomic_DNA"/>
</dbReference>
<reference evidence="6 7" key="1">
    <citation type="journal article" date="2018" name="Nat. Biotechnol.">
        <title>A standardized bacterial taxonomy based on genome phylogeny substantially revises the tree of life.</title>
        <authorList>
            <person name="Parks D.H."/>
            <person name="Chuvochina M."/>
            <person name="Waite D.W."/>
            <person name="Rinke C."/>
            <person name="Skarshewski A."/>
            <person name="Chaumeil P.A."/>
            <person name="Hugenholtz P."/>
        </authorList>
    </citation>
    <scope>NUCLEOTIDE SEQUENCE [LARGE SCALE GENOMIC DNA]</scope>
    <source>
        <strain evidence="6">UBA8672</strain>
    </source>
</reference>
<dbReference type="Gene3D" id="3.20.20.70">
    <property type="entry name" value="Aldolase class I"/>
    <property type="match status" value="1"/>
</dbReference>
<dbReference type="Proteomes" id="UP000262325">
    <property type="component" value="Unassembled WGS sequence"/>
</dbReference>
<dbReference type="InterPro" id="IPR050064">
    <property type="entry name" value="IGPS_HisA/HisF"/>
</dbReference>
<comment type="pathway">
    <text evidence="4">Amino-acid biosynthesis.</text>
</comment>
<dbReference type="PANTHER" id="PTHR21235">
    <property type="entry name" value="IMIDAZOLE GLYCEROL PHOSPHATE SYNTHASE SUBUNIT HISF/H IGP SYNTHASE SUBUNIT HISF/H"/>
    <property type="match status" value="1"/>
</dbReference>
<feature type="non-terminal residue" evidence="6">
    <location>
        <position position="56"/>
    </location>
</feature>
<dbReference type="InterPro" id="IPR013785">
    <property type="entry name" value="Aldolase_TIM"/>
</dbReference>
<keyword evidence="2 5" id="KW-0028">Amino-acid biosynthesis</keyword>
<keyword evidence="3 5" id="KW-0368">Histidine biosynthesis</keyword>
<protein>
    <submittedName>
        <fullName evidence="6">Imidazole glycerol phosphate synthase subunit HisF</fullName>
    </submittedName>
</protein>
<evidence type="ECO:0000256" key="1">
    <source>
        <dbReference type="ARBA" id="ARBA00009667"/>
    </source>
</evidence>
<feature type="non-terminal residue" evidence="6">
    <location>
        <position position="1"/>
    </location>
</feature>
<proteinExistence type="inferred from homology"/>
<dbReference type="PANTHER" id="PTHR21235:SF2">
    <property type="entry name" value="IMIDAZOLE GLYCEROL PHOSPHATE SYNTHASE HISHF"/>
    <property type="match status" value="1"/>
</dbReference>
<evidence type="ECO:0000256" key="2">
    <source>
        <dbReference type="ARBA" id="ARBA00022605"/>
    </source>
</evidence>
<accession>A0A3D5QD62</accession>
<comment type="similarity">
    <text evidence="1 5">Belongs to the HisA/HisF family.</text>
</comment>
<evidence type="ECO:0000313" key="7">
    <source>
        <dbReference type="Proteomes" id="UP000262325"/>
    </source>
</evidence>
<organism evidence="6 7">
    <name type="scientific">Flexistipes sinusarabici</name>
    <dbReference type="NCBI Taxonomy" id="2352"/>
    <lineage>
        <taxon>Bacteria</taxon>
        <taxon>Pseudomonadati</taxon>
        <taxon>Deferribacterota</taxon>
        <taxon>Deferribacteres</taxon>
        <taxon>Deferribacterales</taxon>
        <taxon>Flexistipitaceae</taxon>
        <taxon>Flexistipes</taxon>
    </lineage>
</organism>
<dbReference type="GO" id="GO:0000105">
    <property type="term" value="P:L-histidine biosynthetic process"/>
    <property type="evidence" value="ECO:0007669"/>
    <property type="project" value="UniProtKB-KW"/>
</dbReference>
<evidence type="ECO:0000256" key="5">
    <source>
        <dbReference type="RuleBase" id="RU003657"/>
    </source>
</evidence>
<dbReference type="InterPro" id="IPR006062">
    <property type="entry name" value="His_biosynth"/>
</dbReference>
<dbReference type="InterPro" id="IPR011060">
    <property type="entry name" value="RibuloseP-bd_barrel"/>
</dbReference>
<evidence type="ECO:0000256" key="3">
    <source>
        <dbReference type="ARBA" id="ARBA00023102"/>
    </source>
</evidence>
<dbReference type="Pfam" id="PF00977">
    <property type="entry name" value="His_biosynth"/>
    <property type="match status" value="1"/>
</dbReference>
<dbReference type="AlphaFoldDB" id="A0A3D5QD62"/>
<evidence type="ECO:0000313" key="6">
    <source>
        <dbReference type="EMBL" id="HCW93668.1"/>
    </source>
</evidence>
<dbReference type="GO" id="GO:0000107">
    <property type="term" value="F:imidazoleglycerol-phosphate synthase activity"/>
    <property type="evidence" value="ECO:0007669"/>
    <property type="project" value="TreeGrafter"/>
</dbReference>
<dbReference type="SUPFAM" id="SSF51366">
    <property type="entry name" value="Ribulose-phoshate binding barrel"/>
    <property type="match status" value="1"/>
</dbReference>
<sequence>TKSGYDIPLTSNIAESVNIPVIASGGVGTPEHIMEGLTKGKADAALAASIFHFKEY</sequence>
<gene>
    <name evidence="6" type="ORF">DHM44_08290</name>
</gene>
<name>A0A3D5QD62_FLESI</name>
<comment type="caution">
    <text evidence="6">The sequence shown here is derived from an EMBL/GenBank/DDBJ whole genome shotgun (WGS) entry which is preliminary data.</text>
</comment>